<accession>B8IKI1</accession>
<organism evidence="1 2">
    <name type="scientific">Methylobacterium nodulans (strain LMG 21967 / CNCM I-2342 / ORS 2060)</name>
    <dbReference type="NCBI Taxonomy" id="460265"/>
    <lineage>
        <taxon>Bacteria</taxon>
        <taxon>Pseudomonadati</taxon>
        <taxon>Pseudomonadota</taxon>
        <taxon>Alphaproteobacteria</taxon>
        <taxon>Hyphomicrobiales</taxon>
        <taxon>Methylobacteriaceae</taxon>
        <taxon>Methylobacterium</taxon>
    </lineage>
</organism>
<dbReference type="eggNOG" id="ENOG5032TSN">
    <property type="taxonomic scope" value="Bacteria"/>
</dbReference>
<dbReference type="AlphaFoldDB" id="B8IKI1"/>
<dbReference type="SUPFAM" id="SSF53335">
    <property type="entry name" value="S-adenosyl-L-methionine-dependent methyltransferases"/>
    <property type="match status" value="1"/>
</dbReference>
<dbReference type="InterPro" id="IPR029063">
    <property type="entry name" value="SAM-dependent_MTases_sf"/>
</dbReference>
<dbReference type="STRING" id="460265.Mnod_7227"/>
<evidence type="ECO:0000313" key="1">
    <source>
        <dbReference type="EMBL" id="ACL61966.1"/>
    </source>
</evidence>
<gene>
    <name evidence="1" type="ordered locus">Mnod_7227</name>
</gene>
<dbReference type="HOGENOM" id="CLU_965793_0_0_5"/>
<sequence length="297" mass="32331">MPPASALRPHPLLERLRRRLLGPLFDRLGYDLVPAVPDWTHRPLSRRETEALIGSAAVRLDADLAACGLALPGGAWPEVAAFWDLIGTAPVAQRRGGNGFNGALQLYVLMRALRPRIVIESGVFRGLTTWIARQACPEAEILCFDPDLSGLRYRDPGARYHARDWSACDLAGLDLAQAVGFFDDHISQARRVVEARARGITRLIFDDDAAAHRLHAHGGPAFPTIAMLMDAAAGPEPVRWRRNGREFVYRPDDPEARAARAVIAASHAFDDLHAATGYSPARITYVALAPPGSGDST</sequence>
<evidence type="ECO:0000313" key="2">
    <source>
        <dbReference type="Proteomes" id="UP000008207"/>
    </source>
</evidence>
<reference evidence="1 2" key="1">
    <citation type="submission" date="2009-01" db="EMBL/GenBank/DDBJ databases">
        <title>Complete sequence of chromosome of Methylobacterium nodulans ORS 2060.</title>
        <authorList>
            <consortium name="US DOE Joint Genome Institute"/>
            <person name="Lucas S."/>
            <person name="Copeland A."/>
            <person name="Lapidus A."/>
            <person name="Glavina del Rio T."/>
            <person name="Dalin E."/>
            <person name="Tice H."/>
            <person name="Bruce D."/>
            <person name="Goodwin L."/>
            <person name="Pitluck S."/>
            <person name="Sims D."/>
            <person name="Brettin T."/>
            <person name="Detter J.C."/>
            <person name="Han C."/>
            <person name="Larimer F."/>
            <person name="Land M."/>
            <person name="Hauser L."/>
            <person name="Kyrpides N."/>
            <person name="Ivanova N."/>
            <person name="Marx C.J."/>
            <person name="Richardson P."/>
        </authorList>
    </citation>
    <scope>NUCLEOTIDE SEQUENCE [LARGE SCALE GENOMIC DNA]</scope>
    <source>
        <strain evidence="2">LMG 21967 / CNCM I-2342 / ORS 2060</strain>
    </source>
</reference>
<name>B8IKI1_METNO</name>
<dbReference type="RefSeq" id="WP_015933528.1">
    <property type="nucleotide sequence ID" value="NC_011894.1"/>
</dbReference>
<dbReference type="OrthoDB" id="3078212at2"/>
<dbReference type="KEGG" id="mno:Mnod_7227"/>
<keyword evidence="2" id="KW-1185">Reference proteome</keyword>
<protein>
    <submittedName>
        <fullName evidence="1">Uncharacterized protein</fullName>
    </submittedName>
</protein>
<dbReference type="Gene3D" id="3.40.50.150">
    <property type="entry name" value="Vaccinia Virus protein VP39"/>
    <property type="match status" value="1"/>
</dbReference>
<dbReference type="Proteomes" id="UP000008207">
    <property type="component" value="Chromosome"/>
</dbReference>
<dbReference type="EMBL" id="CP001349">
    <property type="protein sequence ID" value="ACL61966.1"/>
    <property type="molecule type" value="Genomic_DNA"/>
</dbReference>
<proteinExistence type="predicted"/>